<dbReference type="GeneID" id="63719113"/>
<evidence type="ECO:0000256" key="2">
    <source>
        <dbReference type="ARBA" id="ARBA00010579"/>
    </source>
</evidence>
<dbReference type="Pfam" id="PF03856">
    <property type="entry name" value="SUN"/>
    <property type="match status" value="1"/>
</dbReference>
<dbReference type="RefSeq" id="XP_040653864.1">
    <property type="nucleotide sequence ID" value="XM_040803760.1"/>
</dbReference>
<dbReference type="GO" id="GO:0009986">
    <property type="term" value="C:cell surface"/>
    <property type="evidence" value="ECO:0007669"/>
    <property type="project" value="TreeGrafter"/>
</dbReference>
<dbReference type="PANTHER" id="PTHR31316:SF0">
    <property type="entry name" value="SECRETED BETA-GLUCOSIDASE SIM1-RELATED"/>
    <property type="match status" value="1"/>
</dbReference>
<dbReference type="Proteomes" id="UP000076580">
    <property type="component" value="Chromosome 03"/>
</dbReference>
<sequence>MKNLIGYYALATTLAAGVVAHSHSRFHRHLNEDTAARNERRQQLVIKCVSAPDVYTTPKGKPIPAEVARHGLQDGSLKKKGESANCESLNGAQFKEDDKDTPPPPPSKPPHAETPAEPPRKTLSDSNPKAPIHSGSEGASGLDERFVSNTIKCAEFPSQFGAVALDWLGLGGWSGLQHVPGYTSETTSIEYIRTGTSRDGDSCSPYTMCSYACPPGYQKTQWPMAQGARNESIGGLFCNSDGFLELTRPSHTTLCQRGVGNITIQNDLDEVVSTCRTDYPGTESMVIPAIAQPGQGVALTVNDQQKDYVWAGKLTSAQYYVNKKGMGAKDGCVWDSLVDLHGAGDKAPMNIGAGLAKGRIFFSIAPNSAVSTAKLGFNIQLIVDGVVDKKCGYKDGQFVDGVAAGCTALEDVIGQPLRALSFLDMRSSCPSDSQRDGEVETKLKFARRQGVPTDIPAAQKYPVGQMWEGGSTGG</sequence>
<keyword evidence="4" id="KW-0964">Secreted</keyword>
<keyword evidence="7" id="KW-0119">Carbohydrate metabolism</keyword>
<dbReference type="STRING" id="98403.A0A151GBM5"/>
<dbReference type="GO" id="GO:0000272">
    <property type="term" value="P:polysaccharide catabolic process"/>
    <property type="evidence" value="ECO:0007669"/>
    <property type="project" value="UniProtKB-KW"/>
</dbReference>
<evidence type="ECO:0000256" key="11">
    <source>
        <dbReference type="SAM" id="MobiDB-lite"/>
    </source>
</evidence>
<gene>
    <name evidence="12" type="ORF">DCS_06470</name>
</gene>
<name>A0A151GBM5_DRECN</name>
<evidence type="ECO:0000256" key="9">
    <source>
        <dbReference type="ARBA" id="ARBA00023316"/>
    </source>
</evidence>
<evidence type="ECO:0008006" key="14">
    <source>
        <dbReference type="Google" id="ProtNLM"/>
    </source>
</evidence>
<dbReference type="InterPro" id="IPR005556">
    <property type="entry name" value="SUN"/>
</dbReference>
<evidence type="ECO:0000256" key="6">
    <source>
        <dbReference type="ARBA" id="ARBA00022801"/>
    </source>
</evidence>
<keyword evidence="9" id="KW-0961">Cell wall biogenesis/degradation</keyword>
<keyword evidence="5" id="KW-0732">Signal</keyword>
<keyword evidence="13" id="KW-1185">Reference proteome</keyword>
<keyword evidence="6" id="KW-0378">Hydrolase</keyword>
<dbReference type="GO" id="GO:0016798">
    <property type="term" value="F:hydrolase activity, acting on glycosyl bonds"/>
    <property type="evidence" value="ECO:0007669"/>
    <property type="project" value="UniProtKB-KW"/>
</dbReference>
<evidence type="ECO:0000256" key="1">
    <source>
        <dbReference type="ARBA" id="ARBA00004191"/>
    </source>
</evidence>
<evidence type="ECO:0000256" key="5">
    <source>
        <dbReference type="ARBA" id="ARBA00022729"/>
    </source>
</evidence>
<feature type="compositionally biased region" description="Basic and acidic residues" evidence="11">
    <location>
        <begin position="73"/>
        <end position="82"/>
    </location>
</feature>
<evidence type="ECO:0000313" key="13">
    <source>
        <dbReference type="Proteomes" id="UP000076580"/>
    </source>
</evidence>
<evidence type="ECO:0000256" key="4">
    <source>
        <dbReference type="ARBA" id="ARBA00022525"/>
    </source>
</evidence>
<dbReference type="AlphaFoldDB" id="A0A151GBM5"/>
<evidence type="ECO:0000256" key="10">
    <source>
        <dbReference type="ARBA" id="ARBA00023326"/>
    </source>
</evidence>
<evidence type="ECO:0000256" key="8">
    <source>
        <dbReference type="ARBA" id="ARBA00023295"/>
    </source>
</evidence>
<dbReference type="GO" id="GO:0009277">
    <property type="term" value="C:fungal-type cell wall"/>
    <property type="evidence" value="ECO:0007669"/>
    <property type="project" value="TreeGrafter"/>
</dbReference>
<comment type="similarity">
    <text evidence="2">Belongs to the SUN family.</text>
</comment>
<dbReference type="PANTHER" id="PTHR31316">
    <property type="entry name" value="BETA-GLUCOSIDASE-LIKE PROTEIN NCA3, MITOCHONDRIAL-RELATED"/>
    <property type="match status" value="1"/>
</dbReference>
<evidence type="ECO:0000256" key="3">
    <source>
        <dbReference type="ARBA" id="ARBA00022512"/>
    </source>
</evidence>
<protein>
    <recommendedName>
        <fullName evidence="14">SUN domain-containing protein</fullName>
    </recommendedName>
</protein>
<dbReference type="InParanoid" id="A0A151GBM5"/>
<organism evidence="12 13">
    <name type="scientific">Drechmeria coniospora</name>
    <name type="common">Nematophagous fungus</name>
    <name type="synonym">Meria coniospora</name>
    <dbReference type="NCBI Taxonomy" id="98403"/>
    <lineage>
        <taxon>Eukaryota</taxon>
        <taxon>Fungi</taxon>
        <taxon>Dikarya</taxon>
        <taxon>Ascomycota</taxon>
        <taxon>Pezizomycotina</taxon>
        <taxon>Sordariomycetes</taxon>
        <taxon>Hypocreomycetidae</taxon>
        <taxon>Hypocreales</taxon>
        <taxon>Ophiocordycipitaceae</taxon>
        <taxon>Drechmeria</taxon>
    </lineage>
</organism>
<keyword evidence="3" id="KW-0134">Cell wall</keyword>
<accession>A0A151GBM5</accession>
<dbReference type="EMBL" id="LAYC01000003">
    <property type="protein sequence ID" value="KYK54512.1"/>
    <property type="molecule type" value="Genomic_DNA"/>
</dbReference>
<evidence type="ECO:0000256" key="7">
    <source>
        <dbReference type="ARBA" id="ARBA00023277"/>
    </source>
</evidence>
<dbReference type="FunCoup" id="A0A151GBM5">
    <property type="interactions" value="37"/>
</dbReference>
<reference evidence="12 13" key="1">
    <citation type="journal article" date="2016" name="Sci. Rep.">
        <title>Insights into Adaptations to a Near-Obligate Nematode Endoparasitic Lifestyle from the Finished Genome of Drechmeria coniospora.</title>
        <authorList>
            <person name="Zhang L."/>
            <person name="Zhou Z."/>
            <person name="Guo Q."/>
            <person name="Fokkens L."/>
            <person name="Miskei M."/>
            <person name="Pocsi I."/>
            <person name="Zhang W."/>
            <person name="Chen M."/>
            <person name="Wang L."/>
            <person name="Sun Y."/>
            <person name="Donzelli B.G."/>
            <person name="Gibson D.M."/>
            <person name="Nelson D.R."/>
            <person name="Luo J.G."/>
            <person name="Rep M."/>
            <person name="Liu H."/>
            <person name="Yang S."/>
            <person name="Wang J."/>
            <person name="Krasnoff S.B."/>
            <person name="Xu Y."/>
            <person name="Molnar I."/>
            <person name="Lin M."/>
        </authorList>
    </citation>
    <scope>NUCLEOTIDE SEQUENCE [LARGE SCALE GENOMIC DNA]</scope>
    <source>
        <strain evidence="12 13">ARSEF 6962</strain>
    </source>
</reference>
<proteinExistence type="inferred from homology"/>
<comment type="caution">
    <text evidence="12">The sequence shown here is derived from an EMBL/GenBank/DDBJ whole genome shotgun (WGS) entry which is preliminary data.</text>
</comment>
<feature type="region of interest" description="Disordered" evidence="11">
    <location>
        <begin position="73"/>
        <end position="141"/>
    </location>
</feature>
<keyword evidence="8" id="KW-0326">Glycosidase</keyword>
<evidence type="ECO:0000313" key="12">
    <source>
        <dbReference type="EMBL" id="KYK54512.1"/>
    </source>
</evidence>
<dbReference type="GO" id="GO:0031505">
    <property type="term" value="P:fungal-type cell wall organization"/>
    <property type="evidence" value="ECO:0007669"/>
    <property type="project" value="TreeGrafter"/>
</dbReference>
<keyword evidence="10" id="KW-0624">Polysaccharide degradation</keyword>
<dbReference type="InterPro" id="IPR051526">
    <property type="entry name" value="Beta-Glucosidase_SUN"/>
</dbReference>
<comment type="subcellular location">
    <subcellularLocation>
        <location evidence="1">Secreted</location>
        <location evidence="1">Cell wall</location>
    </subcellularLocation>
</comment>